<dbReference type="SUPFAM" id="SSF54523">
    <property type="entry name" value="Pili subunits"/>
    <property type="match status" value="1"/>
</dbReference>
<dbReference type="Proteomes" id="UP000405075">
    <property type="component" value="Chromosome"/>
</dbReference>
<keyword evidence="3" id="KW-1003">Cell membrane</keyword>
<evidence type="ECO:0000256" key="5">
    <source>
        <dbReference type="ARBA" id="ARBA00022519"/>
    </source>
</evidence>
<keyword evidence="4" id="KW-0488">Methylation</keyword>
<evidence type="ECO:0000313" key="14">
    <source>
        <dbReference type="Proteomes" id="UP000405075"/>
    </source>
</evidence>
<sequence>MQRKENGFTLIELMVTIAVLAIVASIAAPSFLDTLASQRLTTASNEIVSVFSESRRQAMVLNNTVAVCLSKDSAKTSVTETACITQLLPTANVNQVIAQKRVQLVNISEKVDVESADYGVVFNANGTVSSPITIEVCSNGKSKTVSVALIGTLSQSKGTC</sequence>
<dbReference type="AlphaFoldDB" id="A0AAP9GWT7"/>
<comment type="subcellular location">
    <subcellularLocation>
        <location evidence="1">Cell inner membrane</location>
        <topology evidence="1">Single-pass membrane protein</topology>
    </subcellularLocation>
</comment>
<dbReference type="Pfam" id="PF12019">
    <property type="entry name" value="GspH"/>
    <property type="match status" value="1"/>
</dbReference>
<keyword evidence="8 11" id="KW-0472">Membrane</keyword>
<evidence type="ECO:0000256" key="2">
    <source>
        <dbReference type="ARBA" id="ARBA00021549"/>
    </source>
</evidence>
<evidence type="ECO:0000256" key="1">
    <source>
        <dbReference type="ARBA" id="ARBA00004377"/>
    </source>
</evidence>
<dbReference type="InterPro" id="IPR012902">
    <property type="entry name" value="N_methyl_site"/>
</dbReference>
<dbReference type="GO" id="GO:0005886">
    <property type="term" value="C:plasma membrane"/>
    <property type="evidence" value="ECO:0007669"/>
    <property type="project" value="UniProtKB-SubCell"/>
</dbReference>
<dbReference type="GO" id="GO:0015627">
    <property type="term" value="C:type II protein secretion system complex"/>
    <property type="evidence" value="ECO:0007669"/>
    <property type="project" value="InterPro"/>
</dbReference>
<protein>
    <recommendedName>
        <fullName evidence="2">Type II secretion system protein H</fullName>
    </recommendedName>
    <alternativeName>
        <fullName evidence="10">General secretion pathway protein H</fullName>
    </alternativeName>
</protein>
<proteinExistence type="inferred from homology"/>
<keyword evidence="6 11" id="KW-0812">Transmembrane</keyword>
<dbReference type="Pfam" id="PF07963">
    <property type="entry name" value="N_methyl"/>
    <property type="match status" value="1"/>
</dbReference>
<feature type="domain" description="General secretion pathway GspH" evidence="12">
    <location>
        <begin position="43"/>
        <end position="149"/>
    </location>
</feature>
<comment type="similarity">
    <text evidence="9">Belongs to the GSP H family.</text>
</comment>
<feature type="transmembrane region" description="Helical" evidence="11">
    <location>
        <begin position="7"/>
        <end position="32"/>
    </location>
</feature>
<evidence type="ECO:0000256" key="11">
    <source>
        <dbReference type="SAM" id="Phobius"/>
    </source>
</evidence>
<reference evidence="14" key="1">
    <citation type="submission" date="2019-11" db="EMBL/GenBank/DDBJ databases">
        <title>Escherichia coli 1916D6.</title>
        <authorList>
            <person name="Yao H."/>
            <person name="Du X."/>
            <person name="Yu R."/>
            <person name="Li A."/>
        </authorList>
    </citation>
    <scope>NUCLEOTIDE SEQUENCE [LARGE SCALE GENOMIC DNA]</scope>
    <source>
        <strain evidence="14">19110F47</strain>
    </source>
</reference>
<name>A0AAP9GWT7_9GAMM</name>
<dbReference type="InterPro" id="IPR022346">
    <property type="entry name" value="T2SS_GspH"/>
</dbReference>
<evidence type="ECO:0000313" key="13">
    <source>
        <dbReference type="EMBL" id="QGM28792.1"/>
    </source>
</evidence>
<evidence type="ECO:0000256" key="6">
    <source>
        <dbReference type="ARBA" id="ARBA00022692"/>
    </source>
</evidence>
<dbReference type="GO" id="GO:0015628">
    <property type="term" value="P:protein secretion by the type II secretion system"/>
    <property type="evidence" value="ECO:0007669"/>
    <property type="project" value="InterPro"/>
</dbReference>
<dbReference type="Gene3D" id="3.30.700.10">
    <property type="entry name" value="Glycoprotein, Type 4 Pilin"/>
    <property type="match status" value="1"/>
</dbReference>
<dbReference type="NCBIfam" id="TIGR02532">
    <property type="entry name" value="IV_pilin_GFxxxE"/>
    <property type="match status" value="1"/>
</dbReference>
<organism evidence="13 14">
    <name type="scientific">Acinetobacter towneri</name>
    <dbReference type="NCBI Taxonomy" id="202956"/>
    <lineage>
        <taxon>Bacteria</taxon>
        <taxon>Pseudomonadati</taxon>
        <taxon>Pseudomonadota</taxon>
        <taxon>Gammaproteobacteria</taxon>
        <taxon>Moraxellales</taxon>
        <taxon>Moraxellaceae</taxon>
        <taxon>Acinetobacter</taxon>
    </lineage>
</organism>
<keyword evidence="5" id="KW-0997">Cell inner membrane</keyword>
<dbReference type="InterPro" id="IPR045584">
    <property type="entry name" value="Pilin-like"/>
</dbReference>
<evidence type="ECO:0000256" key="9">
    <source>
        <dbReference type="ARBA" id="ARBA00025772"/>
    </source>
</evidence>
<dbReference type="EMBL" id="CP046045">
    <property type="protein sequence ID" value="QGM28792.1"/>
    <property type="molecule type" value="Genomic_DNA"/>
</dbReference>
<dbReference type="RefSeq" id="WP_154321236.1">
    <property type="nucleotide sequence ID" value="NZ_CP046045.1"/>
</dbReference>
<evidence type="ECO:0000259" key="12">
    <source>
        <dbReference type="Pfam" id="PF12019"/>
    </source>
</evidence>
<keyword evidence="7 11" id="KW-1133">Transmembrane helix</keyword>
<accession>A0AAP9GWT7</accession>
<gene>
    <name evidence="13" type="ORF">GJD93_02625</name>
</gene>
<evidence type="ECO:0000256" key="3">
    <source>
        <dbReference type="ARBA" id="ARBA00022475"/>
    </source>
</evidence>
<evidence type="ECO:0000256" key="7">
    <source>
        <dbReference type="ARBA" id="ARBA00022989"/>
    </source>
</evidence>
<evidence type="ECO:0000256" key="4">
    <source>
        <dbReference type="ARBA" id="ARBA00022481"/>
    </source>
</evidence>
<evidence type="ECO:0000256" key="8">
    <source>
        <dbReference type="ARBA" id="ARBA00023136"/>
    </source>
</evidence>
<evidence type="ECO:0000256" key="10">
    <source>
        <dbReference type="ARBA" id="ARBA00030775"/>
    </source>
</evidence>